<name>A0A6C0JVP2_9ZZZZ</name>
<dbReference type="AlphaFoldDB" id="A0A6C0JVP2"/>
<dbReference type="EMBL" id="MN740739">
    <property type="protein sequence ID" value="QHU09589.1"/>
    <property type="molecule type" value="Genomic_DNA"/>
</dbReference>
<protein>
    <submittedName>
        <fullName evidence="1">Uncharacterized protein</fullName>
    </submittedName>
</protein>
<accession>A0A6C0JVP2</accession>
<reference evidence="1" key="1">
    <citation type="journal article" date="2020" name="Nature">
        <title>Giant virus diversity and host interactions through global metagenomics.</title>
        <authorList>
            <person name="Schulz F."/>
            <person name="Roux S."/>
            <person name="Paez-Espino D."/>
            <person name="Jungbluth S."/>
            <person name="Walsh D.A."/>
            <person name="Denef V.J."/>
            <person name="McMahon K.D."/>
            <person name="Konstantinidis K.T."/>
            <person name="Eloe-Fadrosh E.A."/>
            <person name="Kyrpides N.C."/>
            <person name="Woyke T."/>
        </authorList>
    </citation>
    <scope>NUCLEOTIDE SEQUENCE</scope>
    <source>
        <strain evidence="1">GVMAG-S-1101164-105</strain>
    </source>
</reference>
<organism evidence="1">
    <name type="scientific">viral metagenome</name>
    <dbReference type="NCBI Taxonomy" id="1070528"/>
    <lineage>
        <taxon>unclassified sequences</taxon>
        <taxon>metagenomes</taxon>
        <taxon>organismal metagenomes</taxon>
    </lineage>
</organism>
<evidence type="ECO:0000313" key="1">
    <source>
        <dbReference type="EMBL" id="QHU09589.1"/>
    </source>
</evidence>
<proteinExistence type="predicted"/>
<sequence>MCCYLRRRKPSLPVAIQPEPKPIIQEASKETRITVYNYRIKWVVEEYLYVVSQITKKNIFLLDLVNIDRFNYLMMLTKRLYALKPKTREDRRWYKKFKRADAYIDSIMFDNTKNYILTPEKAQLPPPPVFKYITKIERFDENGYLYSTSYIVP</sequence>